<dbReference type="Gene3D" id="2.60.40.10">
    <property type="entry name" value="Immunoglobulins"/>
    <property type="match status" value="1"/>
</dbReference>
<dbReference type="PROSITE" id="PS00138">
    <property type="entry name" value="SUBTILASE_SER"/>
    <property type="match status" value="1"/>
</dbReference>
<comment type="caution">
    <text evidence="10">The sequence shown here is derived from an EMBL/GenBank/DDBJ whole genome shotgun (WGS) entry which is preliminary data.</text>
</comment>
<dbReference type="InterPro" id="IPR034204">
    <property type="entry name" value="PfSUB1-like_cat_dom"/>
</dbReference>
<evidence type="ECO:0000256" key="1">
    <source>
        <dbReference type="ARBA" id="ARBA00011073"/>
    </source>
</evidence>
<comment type="similarity">
    <text evidence="1 5 6">Belongs to the peptidase S8 family.</text>
</comment>
<dbReference type="PROSITE" id="PS00136">
    <property type="entry name" value="SUBTILASE_ASP"/>
    <property type="match status" value="1"/>
</dbReference>
<dbReference type="Pfam" id="PF00801">
    <property type="entry name" value="PKD"/>
    <property type="match status" value="1"/>
</dbReference>
<feature type="domain" description="PKD" evidence="9">
    <location>
        <begin position="737"/>
        <end position="813"/>
    </location>
</feature>
<dbReference type="PANTHER" id="PTHR43399:SF4">
    <property type="entry name" value="CELL WALL-ASSOCIATED PROTEASE"/>
    <property type="match status" value="1"/>
</dbReference>
<evidence type="ECO:0000259" key="8">
    <source>
        <dbReference type="Pfam" id="PF00082"/>
    </source>
</evidence>
<evidence type="ECO:0000313" key="11">
    <source>
        <dbReference type="Proteomes" id="UP001620597"/>
    </source>
</evidence>
<dbReference type="InterPro" id="IPR051048">
    <property type="entry name" value="Peptidase_S8/S53_subtilisin"/>
</dbReference>
<keyword evidence="3 5" id="KW-0378">Hydrolase</keyword>
<evidence type="ECO:0000256" key="7">
    <source>
        <dbReference type="SAM" id="SignalP"/>
    </source>
</evidence>
<dbReference type="PROSITE" id="PS51892">
    <property type="entry name" value="SUBTILASE"/>
    <property type="match status" value="1"/>
</dbReference>
<dbReference type="InterPro" id="IPR023827">
    <property type="entry name" value="Peptidase_S8_Asp-AS"/>
</dbReference>
<dbReference type="InterPro" id="IPR000209">
    <property type="entry name" value="Peptidase_S8/S53_dom"/>
</dbReference>
<feature type="active site" description="Charge relay system" evidence="5">
    <location>
        <position position="163"/>
    </location>
</feature>
<keyword evidence="4 5" id="KW-0720">Serine protease</keyword>
<dbReference type="CDD" id="cd07473">
    <property type="entry name" value="Peptidases_S8_Subtilisin_like"/>
    <property type="match status" value="1"/>
</dbReference>
<evidence type="ECO:0000259" key="9">
    <source>
        <dbReference type="Pfam" id="PF00801"/>
    </source>
</evidence>
<feature type="chain" id="PRO_5046756305" evidence="7">
    <location>
        <begin position="26"/>
        <end position="1017"/>
    </location>
</feature>
<organism evidence="10 11">
    <name type="scientific">Oceanobacter antarcticus</name>
    <dbReference type="NCBI Taxonomy" id="3133425"/>
    <lineage>
        <taxon>Bacteria</taxon>
        <taxon>Pseudomonadati</taxon>
        <taxon>Pseudomonadota</taxon>
        <taxon>Gammaproteobacteria</taxon>
        <taxon>Oceanospirillales</taxon>
        <taxon>Oceanospirillaceae</taxon>
        <taxon>Oceanobacter</taxon>
    </lineage>
</organism>
<accession>A0ABW8NLM1</accession>
<gene>
    <name evidence="10" type="ORF">WG929_15835</name>
</gene>
<dbReference type="PANTHER" id="PTHR43399">
    <property type="entry name" value="SUBTILISIN-RELATED"/>
    <property type="match status" value="1"/>
</dbReference>
<evidence type="ECO:0000256" key="3">
    <source>
        <dbReference type="ARBA" id="ARBA00022801"/>
    </source>
</evidence>
<dbReference type="SUPFAM" id="SSF52743">
    <property type="entry name" value="Subtilisin-like"/>
    <property type="match status" value="1"/>
</dbReference>
<feature type="active site" description="Charge relay system" evidence="5">
    <location>
        <position position="218"/>
    </location>
</feature>
<dbReference type="SUPFAM" id="SSF49299">
    <property type="entry name" value="PKD domain"/>
    <property type="match status" value="1"/>
</dbReference>
<dbReference type="InterPro" id="IPR000601">
    <property type="entry name" value="PKD_dom"/>
</dbReference>
<dbReference type="RefSeq" id="WP_416206865.1">
    <property type="nucleotide sequence ID" value="NZ_JBBKTX010000021.1"/>
</dbReference>
<dbReference type="GO" id="GO:0016787">
    <property type="term" value="F:hydrolase activity"/>
    <property type="evidence" value="ECO:0007669"/>
    <property type="project" value="UniProtKB-KW"/>
</dbReference>
<proteinExistence type="inferred from homology"/>
<feature type="domain" description="Peptidase S8/S53" evidence="8">
    <location>
        <begin position="155"/>
        <end position="419"/>
    </location>
</feature>
<keyword evidence="7" id="KW-0732">Signal</keyword>
<feature type="active site" description="Charge relay system" evidence="5">
    <location>
        <position position="383"/>
    </location>
</feature>
<dbReference type="Gene3D" id="3.40.50.200">
    <property type="entry name" value="Peptidase S8/S53 domain"/>
    <property type="match status" value="1"/>
</dbReference>
<dbReference type="InterPro" id="IPR022398">
    <property type="entry name" value="Peptidase_S8_His-AS"/>
</dbReference>
<evidence type="ECO:0000256" key="2">
    <source>
        <dbReference type="ARBA" id="ARBA00022670"/>
    </source>
</evidence>
<reference evidence="10 11" key="1">
    <citation type="submission" date="2024-03" db="EMBL/GenBank/DDBJ databases">
        <title>High-quality draft genome sequence of Oceanobacter sp. wDCs-4.</title>
        <authorList>
            <person name="Dong C."/>
        </authorList>
    </citation>
    <scope>NUCLEOTIDE SEQUENCE [LARGE SCALE GENOMIC DNA]</scope>
    <source>
        <strain evidence="11">wDCs-4</strain>
    </source>
</reference>
<dbReference type="EC" id="3.4.-.-" evidence="10"/>
<dbReference type="EMBL" id="JBBKTX010000021">
    <property type="protein sequence ID" value="MFK4753882.1"/>
    <property type="molecule type" value="Genomic_DNA"/>
</dbReference>
<dbReference type="InterPro" id="IPR015500">
    <property type="entry name" value="Peptidase_S8_subtilisin-rel"/>
</dbReference>
<dbReference type="Pfam" id="PF00082">
    <property type="entry name" value="Peptidase_S8"/>
    <property type="match status" value="1"/>
</dbReference>
<dbReference type="InterPro" id="IPR013783">
    <property type="entry name" value="Ig-like_fold"/>
</dbReference>
<evidence type="ECO:0000256" key="4">
    <source>
        <dbReference type="ARBA" id="ARBA00022825"/>
    </source>
</evidence>
<evidence type="ECO:0000256" key="6">
    <source>
        <dbReference type="RuleBase" id="RU003355"/>
    </source>
</evidence>
<protein>
    <submittedName>
        <fullName evidence="10">S8 family peptidase</fullName>
        <ecNumber evidence="10">3.4.-.-</ecNumber>
    </submittedName>
</protein>
<feature type="signal peptide" evidence="7">
    <location>
        <begin position="1"/>
        <end position="25"/>
    </location>
</feature>
<evidence type="ECO:0000313" key="10">
    <source>
        <dbReference type="EMBL" id="MFK4753882.1"/>
    </source>
</evidence>
<dbReference type="InterPro" id="IPR023828">
    <property type="entry name" value="Peptidase_S8_Ser-AS"/>
</dbReference>
<dbReference type="InterPro" id="IPR035986">
    <property type="entry name" value="PKD_dom_sf"/>
</dbReference>
<dbReference type="PROSITE" id="PS00137">
    <property type="entry name" value="SUBTILASE_HIS"/>
    <property type="match status" value="1"/>
</dbReference>
<sequence>MRHSALFAPACFGILLFGSAVSSLAANYQGHAVHDSRVIIVWEDTTKQRQLNVNQYGAFSSIKKHGYLKNIELVDTHYSTSIAQNLKILSAIPGVKAVYPDYEIHALTQSDTPTDTPSLSTAPNDPDYSLLWGLNDPDDFDINAEEAWAYSTGSSQVYVGVIDSGVDYTHEDLAANVWTNPDEIAGNGIDDDANGWVDDVHGIDTSANDSDPMDEGGHGTHVAGTIAGVGNNGIGITGVNWTSQIIPCRFLDANGEGYASGAIECLDYMASLKIDKGLNLVATNNSWGGGGYSALMEEVISVHNSLGILFVAASGNEGTNIDSQPSYPASYDIANIISVAAIDHNGNFAYFSNYGNSVDIAAPGVEIYSSVPGNNYESYSGTSMAAPHVTGALALLKAAHPDVSSNGLKSLLLTNASDKDLYDGETRYGRLQLFNPEGDGAINCGDTTTITRVAPSSSSVSIIYQDTLAVHFASLNCGEPSDTVTLNYQDTSIELMDNGIGSDNIANDGIFSGEIEASWIGTINIDVVGASDQSFSITSTRFPSITEVNYQFESIDNPTELNLGDDDLETIELDFSITTPFGTTNTITVSSNGLLFGDSGASSVYTNTLLPSLGVNHVFAPFWDDLYNSSGSYTWEVKGTTPNRKLVINYTNIHFYYGNEPVSFQVVFNESTPIVYYNYANIITSDSHSGGSTATVGVEDSGYGVTYSYNTYALHDNMSLLIGDLEQIDLPVIDSLTYSGIPRVGYPVSLVATLSDNSSEETRMRINVGDGNGFQPYRSGSVTTVVYSTAGVYTVIAEASTETASQSSSLNISILSISDTEQALIDRAQSDLLTTIQNSPGNFDLVSTATAQSMANNAASAREEAIIANPSAVGLVSQQAADAASQQAAALAEQATLAALADNPNEFGMMTLENAANQTQLAQQAILDAPQDWGLSVIATTPDDISTLSTGTFLVGASTDIEDLTAFFSDVRFVWVFEDGLFKGWSPDNTLRSQLENSGYTLISRIRSGQGFWVTKG</sequence>
<evidence type="ECO:0000256" key="5">
    <source>
        <dbReference type="PROSITE-ProRule" id="PRU01240"/>
    </source>
</evidence>
<dbReference type="InterPro" id="IPR036852">
    <property type="entry name" value="Peptidase_S8/S53_dom_sf"/>
</dbReference>
<keyword evidence="11" id="KW-1185">Reference proteome</keyword>
<keyword evidence="2 5" id="KW-0645">Protease</keyword>
<dbReference type="Proteomes" id="UP001620597">
    <property type="component" value="Unassembled WGS sequence"/>
</dbReference>
<name>A0ABW8NLM1_9GAMM</name>
<dbReference type="PRINTS" id="PR00723">
    <property type="entry name" value="SUBTILISIN"/>
</dbReference>